<dbReference type="HOGENOM" id="CLU_3032470_0_0_1"/>
<protein>
    <submittedName>
        <fullName evidence="1">Uncharacterized protein</fullName>
    </submittedName>
</protein>
<proteinExistence type="predicted"/>
<evidence type="ECO:0000313" key="1">
    <source>
        <dbReference type="EMBL" id="EWZ27913.1"/>
    </source>
</evidence>
<dbReference type="EMBL" id="JH717945">
    <property type="protein sequence ID" value="EWZ27913.1"/>
    <property type="molecule type" value="Genomic_DNA"/>
</dbReference>
<dbReference type="VEuPathDB" id="FungiDB:FOZG_18378"/>
<dbReference type="Proteomes" id="UP000030766">
    <property type="component" value="Unassembled WGS sequence"/>
</dbReference>
<dbReference type="AlphaFoldDB" id="W9JEK5"/>
<gene>
    <name evidence="1" type="ORF">FOZG_18378</name>
</gene>
<organism evidence="1">
    <name type="scientific">Fusarium oxysporum Fo47</name>
    <dbReference type="NCBI Taxonomy" id="660027"/>
    <lineage>
        <taxon>Eukaryota</taxon>
        <taxon>Fungi</taxon>
        <taxon>Dikarya</taxon>
        <taxon>Ascomycota</taxon>
        <taxon>Pezizomycotina</taxon>
        <taxon>Sordariomycetes</taxon>
        <taxon>Hypocreomycetidae</taxon>
        <taxon>Hypocreales</taxon>
        <taxon>Nectriaceae</taxon>
        <taxon>Fusarium</taxon>
        <taxon>Fusarium oxysporum species complex</taxon>
    </lineage>
</organism>
<reference evidence="1" key="1">
    <citation type="submission" date="2011-06" db="EMBL/GenBank/DDBJ databases">
        <title>The Genome Sequence of Fusarium oxysporum Fo47.</title>
        <authorList>
            <consortium name="The Broad Institute Genome Sequencing Platform"/>
            <person name="Ma L.-J."/>
            <person name="Gale L.R."/>
            <person name="Schwartz D.C."/>
            <person name="Zhou S."/>
            <person name="Corby-Kistler H."/>
            <person name="Young S.K."/>
            <person name="Zeng Q."/>
            <person name="Gargeya S."/>
            <person name="Fitzgerald M."/>
            <person name="Haas B."/>
            <person name="Abouelleil A."/>
            <person name="Alvarado L."/>
            <person name="Arachchi H.M."/>
            <person name="Berlin A."/>
            <person name="Brown A."/>
            <person name="Chapman S.B."/>
            <person name="Chen Z."/>
            <person name="Dunbar C."/>
            <person name="Freedman E."/>
            <person name="Gearin G."/>
            <person name="Gellesch M."/>
            <person name="Goldberg J."/>
            <person name="Griggs A."/>
            <person name="Gujja S."/>
            <person name="Heiman D."/>
            <person name="Howarth C."/>
            <person name="Larson L."/>
            <person name="Lui A."/>
            <person name="MacDonald P.J.P."/>
            <person name="Mehta T."/>
            <person name="Montmayeur A."/>
            <person name="Murphy C."/>
            <person name="Neiman D."/>
            <person name="Pearson M."/>
            <person name="Priest M."/>
            <person name="Roberts A."/>
            <person name="Saif S."/>
            <person name="Shea T."/>
            <person name="Shenoy N."/>
            <person name="Sisk P."/>
            <person name="Stolte C."/>
            <person name="Sykes S."/>
            <person name="Wortman J."/>
            <person name="Nusbaum C."/>
            <person name="Birren B."/>
        </authorList>
    </citation>
    <scope>NUCLEOTIDE SEQUENCE [LARGE SCALE GENOMIC DNA]</scope>
    <source>
        <strain evidence="1">Fo47</strain>
    </source>
</reference>
<sequence length="55" mass="5770">MTSDPAQGIIVVIVLGHFSRALVFFIEESLGSDKLGGEGADSANCVVLGVCYNLR</sequence>
<accession>W9JEK5</accession>
<reference evidence="1" key="2">
    <citation type="submission" date="2012-06" db="EMBL/GenBank/DDBJ databases">
        <title>Annotation of the Genome Sequence of Fusarium oxysporum Fo47.</title>
        <authorList>
            <consortium name="The Broad Institute Genomics Platform"/>
            <person name="Ma L.-J."/>
            <person name="Corby-Kistler H."/>
            <person name="Broz K."/>
            <person name="Gale L.R."/>
            <person name="Jonkers W."/>
            <person name="O'Donnell K."/>
            <person name="Ploetz R."/>
            <person name="Steinberg C."/>
            <person name="Schwartz D.C."/>
            <person name="VanEtten H."/>
            <person name="Zhou S."/>
            <person name="Young S.K."/>
            <person name="Zeng Q."/>
            <person name="Gargeya S."/>
            <person name="Fitzgerald M."/>
            <person name="Abouelleil A."/>
            <person name="Alvarado L."/>
            <person name="Chapman S.B."/>
            <person name="Gainer-Dewar J."/>
            <person name="Goldberg J."/>
            <person name="Griggs A."/>
            <person name="Gujja S."/>
            <person name="Hansen M."/>
            <person name="Howarth C."/>
            <person name="Imamovic A."/>
            <person name="Ireland A."/>
            <person name="Larimer J."/>
            <person name="McCowan C."/>
            <person name="Murphy C."/>
            <person name="Pearson M."/>
            <person name="Poon T.W."/>
            <person name="Priest M."/>
            <person name="Roberts A."/>
            <person name="Saif S."/>
            <person name="Shea T."/>
            <person name="Sykes S."/>
            <person name="Wortman J."/>
            <person name="Nusbaum C."/>
            <person name="Birren B."/>
        </authorList>
    </citation>
    <scope>NUCLEOTIDE SEQUENCE</scope>
    <source>
        <strain evidence="1">Fo47</strain>
    </source>
</reference>
<name>W9JEK5_FUSOX</name>